<keyword evidence="6" id="KW-1185">Reference proteome</keyword>
<evidence type="ECO:0000259" key="4">
    <source>
        <dbReference type="PROSITE" id="PS50053"/>
    </source>
</evidence>
<evidence type="ECO:0000313" key="5">
    <source>
        <dbReference type="EMBL" id="KAK2573924.1"/>
    </source>
</evidence>
<reference evidence="5" key="2">
    <citation type="journal article" date="2023" name="Science">
        <title>Genomic signatures of disease resistance in endangered staghorn corals.</title>
        <authorList>
            <person name="Vollmer S.V."/>
            <person name="Selwyn J.D."/>
            <person name="Despard B.A."/>
            <person name="Roesel C.L."/>
        </authorList>
    </citation>
    <scope>NUCLEOTIDE SEQUENCE</scope>
    <source>
        <strain evidence="5">K2</strain>
    </source>
</reference>
<dbReference type="Proteomes" id="UP001249851">
    <property type="component" value="Unassembled WGS sequence"/>
</dbReference>
<dbReference type="AlphaFoldDB" id="A0AAD9R6I5"/>
<dbReference type="EMBL" id="JARQWQ010000001">
    <property type="protein sequence ID" value="KAK2573924.1"/>
    <property type="molecule type" value="Genomic_DNA"/>
</dbReference>
<comment type="subcellular location">
    <subcellularLocation>
        <location evidence="1">Nucleus</location>
    </subcellularLocation>
</comment>
<keyword evidence="2" id="KW-0539">Nucleus</keyword>
<dbReference type="CDD" id="cd17078">
    <property type="entry name" value="Ubl_SLD1_NFATC2ip"/>
    <property type="match status" value="1"/>
</dbReference>
<name>A0AAD9R6I5_ACRCE</name>
<sequence length="341" mass="38915">MSDIEEENNNPVTRRARRKVPKKRENRDDIFSYRNQIPLSFKAKQFKIDDSSDSEDNEDFQRVMEIESSKMSESSDSGEDDIRITSEKILKEMDSSTIEIKDVSWNISPSPPPSPVLSESTLMKINQRHIRNPKLRELDNILDNLKSNTSWSPCDIHRASSVINVDSLDDSLGLPSPSERNIVVKVRTRSGIRRFNMKAVEPFGNIISQLAEQEGVTEDKIMLSLSDLNILSYDTPSSIKLNIADIIECVVMNVPMMTDDIDVENTNKISVKVQGNNAESKKTFQVLKTEPLDKLMTAYCKFRKLPHSRLKFLFDGDEIRGTETPIDLEMEDDDVIDVRDK</sequence>
<reference evidence="5" key="1">
    <citation type="journal article" date="2023" name="G3 (Bethesda)">
        <title>Whole genome assembly and annotation of the endangered Caribbean coral Acropora cervicornis.</title>
        <authorList>
            <person name="Selwyn J.D."/>
            <person name="Vollmer S.V."/>
        </authorList>
    </citation>
    <scope>NUCLEOTIDE SEQUENCE</scope>
    <source>
        <strain evidence="5">K2</strain>
    </source>
</reference>
<dbReference type="InterPro" id="IPR029071">
    <property type="entry name" value="Ubiquitin-like_domsf"/>
</dbReference>
<dbReference type="GO" id="GO:0045944">
    <property type="term" value="P:positive regulation of transcription by RNA polymerase II"/>
    <property type="evidence" value="ECO:0007669"/>
    <property type="project" value="TreeGrafter"/>
</dbReference>
<dbReference type="CDD" id="cd01763">
    <property type="entry name" value="Ubl_SUMO_like"/>
    <property type="match status" value="1"/>
</dbReference>
<dbReference type="PANTHER" id="PTHR47187:SF1">
    <property type="entry name" value="NFATC2-INTERACTING PROTEIN"/>
    <property type="match status" value="1"/>
</dbReference>
<feature type="domain" description="Ubiquitin-like" evidence="4">
    <location>
        <begin position="267"/>
        <end position="341"/>
    </location>
</feature>
<evidence type="ECO:0000256" key="3">
    <source>
        <dbReference type="SAM" id="MobiDB-lite"/>
    </source>
</evidence>
<dbReference type="Pfam" id="PF11976">
    <property type="entry name" value="Rad60-SLD"/>
    <property type="match status" value="1"/>
</dbReference>
<dbReference type="SUPFAM" id="SSF54236">
    <property type="entry name" value="Ubiquitin-like"/>
    <property type="match status" value="2"/>
</dbReference>
<comment type="caution">
    <text evidence="5">The sequence shown here is derived from an EMBL/GenBank/DDBJ whole genome shotgun (WGS) entry which is preliminary data.</text>
</comment>
<accession>A0AAD9R6I5</accession>
<evidence type="ECO:0000313" key="6">
    <source>
        <dbReference type="Proteomes" id="UP001249851"/>
    </source>
</evidence>
<dbReference type="InterPro" id="IPR022617">
    <property type="entry name" value="Rad60/SUMO-like_dom"/>
</dbReference>
<dbReference type="InterPro" id="IPR000626">
    <property type="entry name" value="Ubiquitin-like_dom"/>
</dbReference>
<protein>
    <submittedName>
        <fullName evidence="5">NFATC2-interacting protein</fullName>
    </submittedName>
</protein>
<feature type="region of interest" description="Disordered" evidence="3">
    <location>
        <begin position="1"/>
        <end position="31"/>
    </location>
</feature>
<proteinExistence type="predicted"/>
<organism evidence="5 6">
    <name type="scientific">Acropora cervicornis</name>
    <name type="common">Staghorn coral</name>
    <dbReference type="NCBI Taxonomy" id="6130"/>
    <lineage>
        <taxon>Eukaryota</taxon>
        <taxon>Metazoa</taxon>
        <taxon>Cnidaria</taxon>
        <taxon>Anthozoa</taxon>
        <taxon>Hexacorallia</taxon>
        <taxon>Scleractinia</taxon>
        <taxon>Astrocoeniina</taxon>
        <taxon>Acroporidae</taxon>
        <taxon>Acropora</taxon>
    </lineage>
</organism>
<dbReference type="Gene3D" id="3.10.20.90">
    <property type="entry name" value="Phosphatidylinositol 3-kinase Catalytic Subunit, Chain A, domain 1"/>
    <property type="match status" value="2"/>
</dbReference>
<evidence type="ECO:0000256" key="2">
    <source>
        <dbReference type="ARBA" id="ARBA00023242"/>
    </source>
</evidence>
<gene>
    <name evidence="5" type="ORF">P5673_000032</name>
</gene>
<dbReference type="PROSITE" id="PS50053">
    <property type="entry name" value="UBIQUITIN_2"/>
    <property type="match status" value="1"/>
</dbReference>
<dbReference type="GO" id="GO:0005634">
    <property type="term" value="C:nucleus"/>
    <property type="evidence" value="ECO:0007669"/>
    <property type="project" value="UniProtKB-SubCell"/>
</dbReference>
<dbReference type="InterPro" id="IPR052324">
    <property type="entry name" value="NFATC2-Int_DNA_Repair"/>
</dbReference>
<evidence type="ECO:0000256" key="1">
    <source>
        <dbReference type="ARBA" id="ARBA00004123"/>
    </source>
</evidence>
<dbReference type="PANTHER" id="PTHR47187">
    <property type="entry name" value="NFATC2-INTERACTING PROTEIN"/>
    <property type="match status" value="1"/>
</dbReference>